<proteinExistence type="predicted"/>
<dbReference type="Proteomes" id="UP000265520">
    <property type="component" value="Unassembled WGS sequence"/>
</dbReference>
<reference evidence="1 2" key="1">
    <citation type="journal article" date="2018" name="Front. Plant Sci.">
        <title>Red Clover (Trifolium pratense) and Zigzag Clover (T. medium) - A Picture of Genomic Similarities and Differences.</title>
        <authorList>
            <person name="Dluhosova J."/>
            <person name="Istvanek J."/>
            <person name="Nedelnik J."/>
            <person name="Repkova J."/>
        </authorList>
    </citation>
    <scope>NUCLEOTIDE SEQUENCE [LARGE SCALE GENOMIC DNA]</scope>
    <source>
        <strain evidence="2">cv. 10/8</strain>
        <tissue evidence="1">Leaf</tissue>
    </source>
</reference>
<dbReference type="AlphaFoldDB" id="A0A392T8J8"/>
<organism evidence="1 2">
    <name type="scientific">Trifolium medium</name>
    <dbReference type="NCBI Taxonomy" id="97028"/>
    <lineage>
        <taxon>Eukaryota</taxon>
        <taxon>Viridiplantae</taxon>
        <taxon>Streptophyta</taxon>
        <taxon>Embryophyta</taxon>
        <taxon>Tracheophyta</taxon>
        <taxon>Spermatophyta</taxon>
        <taxon>Magnoliopsida</taxon>
        <taxon>eudicotyledons</taxon>
        <taxon>Gunneridae</taxon>
        <taxon>Pentapetalae</taxon>
        <taxon>rosids</taxon>
        <taxon>fabids</taxon>
        <taxon>Fabales</taxon>
        <taxon>Fabaceae</taxon>
        <taxon>Papilionoideae</taxon>
        <taxon>50 kb inversion clade</taxon>
        <taxon>NPAAA clade</taxon>
        <taxon>Hologalegina</taxon>
        <taxon>IRL clade</taxon>
        <taxon>Trifolieae</taxon>
        <taxon>Trifolium</taxon>
    </lineage>
</organism>
<accession>A0A392T8J8</accession>
<name>A0A392T8J8_9FABA</name>
<protein>
    <submittedName>
        <fullName evidence="1">Uncharacterized protein</fullName>
    </submittedName>
</protein>
<comment type="caution">
    <text evidence="1">The sequence shown here is derived from an EMBL/GenBank/DDBJ whole genome shotgun (WGS) entry which is preliminary data.</text>
</comment>
<sequence>HVRANAFVSVYHSSTIQKTNIKQSNGALVDGHHTE</sequence>
<dbReference type="EMBL" id="LXQA010515572">
    <property type="protein sequence ID" value="MCI56635.1"/>
    <property type="molecule type" value="Genomic_DNA"/>
</dbReference>
<feature type="non-terminal residue" evidence="1">
    <location>
        <position position="1"/>
    </location>
</feature>
<keyword evidence="2" id="KW-1185">Reference proteome</keyword>
<evidence type="ECO:0000313" key="1">
    <source>
        <dbReference type="EMBL" id="MCI56635.1"/>
    </source>
</evidence>
<evidence type="ECO:0000313" key="2">
    <source>
        <dbReference type="Proteomes" id="UP000265520"/>
    </source>
</evidence>